<feature type="domain" description="DUF6273" evidence="1">
    <location>
        <begin position="37"/>
        <end position="191"/>
    </location>
</feature>
<dbReference type="Proteomes" id="UP000824124">
    <property type="component" value="Unassembled WGS sequence"/>
</dbReference>
<comment type="caution">
    <text evidence="2">The sequence shown here is derived from an EMBL/GenBank/DDBJ whole genome shotgun (WGS) entry which is preliminary data.</text>
</comment>
<dbReference type="Pfam" id="PF19789">
    <property type="entry name" value="DUF6273"/>
    <property type="match status" value="1"/>
</dbReference>
<accession>A0A9D1HJU1</accession>
<evidence type="ECO:0000259" key="1">
    <source>
        <dbReference type="Pfam" id="PF19789"/>
    </source>
</evidence>
<evidence type="ECO:0000313" key="2">
    <source>
        <dbReference type="EMBL" id="HIU10414.1"/>
    </source>
</evidence>
<organism evidence="2 3">
    <name type="scientific">Candidatus Avidehalobacter gallistercoris</name>
    <dbReference type="NCBI Taxonomy" id="2840694"/>
    <lineage>
        <taxon>Bacteria</taxon>
        <taxon>Bacillati</taxon>
        <taxon>Bacillota</taxon>
        <taxon>Clostridia</taxon>
        <taxon>Eubacteriales</taxon>
        <taxon>Peptococcaceae</taxon>
        <taxon>Peptococcaceae incertae sedis</taxon>
        <taxon>Candidatus Avidehalobacter</taxon>
    </lineage>
</organism>
<dbReference type="AlphaFoldDB" id="A0A9D1HJU1"/>
<protein>
    <recommendedName>
        <fullName evidence="1">DUF6273 domain-containing protein</fullName>
    </recommendedName>
</protein>
<gene>
    <name evidence="2" type="ORF">IAB00_04100</name>
</gene>
<reference evidence="2" key="2">
    <citation type="journal article" date="2021" name="PeerJ">
        <title>Extensive microbial diversity within the chicken gut microbiome revealed by metagenomics and culture.</title>
        <authorList>
            <person name="Gilroy R."/>
            <person name="Ravi A."/>
            <person name="Getino M."/>
            <person name="Pursley I."/>
            <person name="Horton D.L."/>
            <person name="Alikhan N.F."/>
            <person name="Baker D."/>
            <person name="Gharbi K."/>
            <person name="Hall N."/>
            <person name="Watson M."/>
            <person name="Adriaenssens E.M."/>
            <person name="Foster-Nyarko E."/>
            <person name="Jarju S."/>
            <person name="Secka A."/>
            <person name="Antonio M."/>
            <person name="Oren A."/>
            <person name="Chaudhuri R.R."/>
            <person name="La Ragione R."/>
            <person name="Hildebrand F."/>
            <person name="Pallen M.J."/>
        </authorList>
    </citation>
    <scope>NUCLEOTIDE SEQUENCE</scope>
    <source>
        <strain evidence="2">2830</strain>
    </source>
</reference>
<sequence>MATLLGNETLGTIVKLKENGVPQEFYVAKHGYPTNGNGRTLLVRRYIYDTRQWHTSNVNAYASCTLDSWFNNTYYNLLDADIKAQIAAVAIPYTPGNGNNSVSTLSRKVFALSVTELGRTASYANVEGSALPIASTLQIAYNSSGGAVVQWTRSPLTDSTYYAYDLNTIGYVNYYSCSNTYGARPALTLPSSLSVSDDGSVTVNTAPVINYSGGSALGDKTEGFTLSYSVSDADGDAVTVTEKLDNVVQRTFAPALGETQQFQAVLPANFQTILNGNHTITIEATDGKAAAAPVNVTFSKAVHSASITLSTPLAADDMPTAIRLSITGDIPDDAVWTAEVCNNANDASPTWENIKPAIQSGYNFVFSNKTKTAENWGVNFRIEVTRGPSNTGGYIYAIEGGFQ</sequence>
<name>A0A9D1HJU1_9FIRM</name>
<dbReference type="EMBL" id="DVMH01000021">
    <property type="protein sequence ID" value="HIU10414.1"/>
    <property type="molecule type" value="Genomic_DNA"/>
</dbReference>
<evidence type="ECO:0000313" key="3">
    <source>
        <dbReference type="Proteomes" id="UP000824124"/>
    </source>
</evidence>
<reference evidence="2" key="1">
    <citation type="submission" date="2020-10" db="EMBL/GenBank/DDBJ databases">
        <authorList>
            <person name="Gilroy R."/>
        </authorList>
    </citation>
    <scope>NUCLEOTIDE SEQUENCE</scope>
    <source>
        <strain evidence="2">2830</strain>
    </source>
</reference>
<proteinExistence type="predicted"/>
<dbReference type="InterPro" id="IPR046240">
    <property type="entry name" value="DUF6273"/>
</dbReference>